<dbReference type="HOGENOM" id="CLU_154558_3_0_9"/>
<dbReference type="PANTHER" id="PTHR38781">
    <property type="entry name" value="ANTITOXIN DINJ-RELATED"/>
    <property type="match status" value="1"/>
</dbReference>
<accession>V2Y513</accession>
<dbReference type="NCBIfam" id="TIGR02384">
    <property type="entry name" value="RelB_DinJ"/>
    <property type="match status" value="1"/>
</dbReference>
<evidence type="ECO:0000256" key="2">
    <source>
        <dbReference type="ARBA" id="ARBA00022649"/>
    </source>
</evidence>
<reference evidence="3 4" key="1">
    <citation type="submission" date="2013-06" db="EMBL/GenBank/DDBJ databases">
        <authorList>
            <person name="Weinstock G."/>
            <person name="Sodergren E."/>
            <person name="Clifton S."/>
            <person name="Fulton L."/>
            <person name="Fulton B."/>
            <person name="Courtney L."/>
            <person name="Fronick C."/>
            <person name="Harrison M."/>
            <person name="Strong C."/>
            <person name="Farmer C."/>
            <person name="Delahaunty K."/>
            <person name="Markovic C."/>
            <person name="Hall O."/>
            <person name="Minx P."/>
            <person name="Tomlinson C."/>
            <person name="Mitreva M."/>
            <person name="Nelson J."/>
            <person name="Hou S."/>
            <person name="Wollam A."/>
            <person name="Pepin K.H."/>
            <person name="Johnson M."/>
            <person name="Bhonagiri V."/>
            <person name="Nash W.E."/>
            <person name="Warren W."/>
            <person name="Chinwalla A."/>
            <person name="Mardis E.R."/>
            <person name="Wilson R.K."/>
        </authorList>
    </citation>
    <scope>NUCLEOTIDE SEQUENCE [LARGE SCALE GENOMIC DNA]</scope>
    <source>
        <strain evidence="3 4">ATCC 51271</strain>
    </source>
</reference>
<dbReference type="RefSeq" id="WP_023354533.1">
    <property type="nucleotide sequence ID" value="NZ_KI535368.1"/>
</dbReference>
<dbReference type="GO" id="GO:0006351">
    <property type="term" value="P:DNA-templated transcription"/>
    <property type="evidence" value="ECO:0007669"/>
    <property type="project" value="TreeGrafter"/>
</dbReference>
<dbReference type="eggNOG" id="COG3077">
    <property type="taxonomic scope" value="Bacteria"/>
</dbReference>
<dbReference type="Gene3D" id="1.10.1220.10">
    <property type="entry name" value="Met repressor-like"/>
    <property type="match status" value="1"/>
</dbReference>
<comment type="caution">
    <text evidence="3">The sequence shown here is derived from an EMBL/GenBank/DDBJ whole genome shotgun (WGS) entry which is preliminary data.</text>
</comment>
<name>V2Y513_9FIRM</name>
<evidence type="ECO:0000313" key="4">
    <source>
        <dbReference type="Proteomes" id="UP000018227"/>
    </source>
</evidence>
<organism evidence="3 4">
    <name type="scientific">Catonella morbi ATCC 51271</name>
    <dbReference type="NCBI Taxonomy" id="592026"/>
    <lineage>
        <taxon>Bacteria</taxon>
        <taxon>Bacillati</taxon>
        <taxon>Bacillota</taxon>
        <taxon>Clostridia</taxon>
        <taxon>Lachnospirales</taxon>
        <taxon>Lachnospiraceae</taxon>
        <taxon>Catonella</taxon>
    </lineage>
</organism>
<dbReference type="OrthoDB" id="9808267at2"/>
<dbReference type="PANTHER" id="PTHR38781:SF1">
    <property type="entry name" value="ANTITOXIN DINJ-RELATED"/>
    <property type="match status" value="1"/>
</dbReference>
<protein>
    <submittedName>
        <fullName evidence="3">Addiction module antitoxin, RelB/DinJ family</fullName>
    </submittedName>
</protein>
<evidence type="ECO:0000313" key="3">
    <source>
        <dbReference type="EMBL" id="ESL02791.1"/>
    </source>
</evidence>
<dbReference type="GO" id="GO:0006355">
    <property type="term" value="P:regulation of DNA-templated transcription"/>
    <property type="evidence" value="ECO:0007669"/>
    <property type="project" value="InterPro"/>
</dbReference>
<dbReference type="STRING" id="592026.GCWU0000282_001661"/>
<keyword evidence="4" id="KW-1185">Reference proteome</keyword>
<evidence type="ECO:0000256" key="1">
    <source>
        <dbReference type="ARBA" id="ARBA00010562"/>
    </source>
</evidence>
<sequence length="98" mass="11422">MGEQVLIQFRADKKLKQEVTDIYEQLGIDLPTAFRMFMKRSKQVRGIPFDLILSEDTITRTDALKAFYEARKQTADIPEMSLEEINEEIKAARASRKR</sequence>
<comment type="similarity">
    <text evidence="1">Belongs to the RelB/DinJ antitoxin family.</text>
</comment>
<dbReference type="InterPro" id="IPR007337">
    <property type="entry name" value="RelB/DinJ"/>
</dbReference>
<dbReference type="AlphaFoldDB" id="V2Y513"/>
<dbReference type="InterPro" id="IPR013321">
    <property type="entry name" value="Arc_rbn_hlx_hlx"/>
</dbReference>
<keyword evidence="2" id="KW-1277">Toxin-antitoxin system</keyword>
<dbReference type="Pfam" id="PF04221">
    <property type="entry name" value="RelB"/>
    <property type="match status" value="1"/>
</dbReference>
<dbReference type="Proteomes" id="UP000018227">
    <property type="component" value="Unassembled WGS sequence"/>
</dbReference>
<gene>
    <name evidence="3" type="ORF">GCWU0000282_001661</name>
</gene>
<proteinExistence type="inferred from homology"/>
<dbReference type="EMBL" id="ACIL03000013">
    <property type="protein sequence ID" value="ESL02791.1"/>
    <property type="molecule type" value="Genomic_DNA"/>
</dbReference>